<keyword evidence="4" id="KW-1185">Reference proteome</keyword>
<gene>
    <name evidence="3" type="ORF">TRSC58_03295</name>
</gene>
<evidence type="ECO:0000256" key="1">
    <source>
        <dbReference type="SAM" id="MobiDB-lite"/>
    </source>
</evidence>
<evidence type="ECO:0000313" key="3">
    <source>
        <dbReference type="EMBL" id="ESL08992.1"/>
    </source>
</evidence>
<keyword evidence="2" id="KW-0732">Signal</keyword>
<evidence type="ECO:0000256" key="2">
    <source>
        <dbReference type="SAM" id="SignalP"/>
    </source>
</evidence>
<feature type="signal peptide" evidence="2">
    <location>
        <begin position="1"/>
        <end position="18"/>
    </location>
</feature>
<protein>
    <recommendedName>
        <fullName evidence="5">HMG box domain-containing protein</fullName>
    </recommendedName>
</protein>
<proteinExistence type="predicted"/>
<feature type="chain" id="PRO_5001605234" description="HMG box domain-containing protein" evidence="2">
    <location>
        <begin position="19"/>
        <end position="189"/>
    </location>
</feature>
<sequence length="189" mass="20540">MCLLFTLCTAAFPSFVVVLRAGARVCRVTGAEKAGEAAKGKWGEERNHTRGKRERGRAAVGKGWCLAAAMPDYTSFVKYFNEYPSIPASETSAYSRIADTTWRLLTSSEKENTGAKSSASTAAACPLIVIGRLLVSTEDRWRIQAHIRREEAKAGAGRKEYNKKVTRATINTKGPLQNGGFPPGRGRSV</sequence>
<dbReference type="EMBL" id="AUPL01003295">
    <property type="protein sequence ID" value="ESL08992.1"/>
    <property type="molecule type" value="Genomic_DNA"/>
</dbReference>
<evidence type="ECO:0008006" key="5">
    <source>
        <dbReference type="Google" id="ProtNLM"/>
    </source>
</evidence>
<dbReference type="AlphaFoldDB" id="A0A061J6R0"/>
<organism evidence="3 4">
    <name type="scientific">Trypanosoma rangeli SC58</name>
    <dbReference type="NCBI Taxonomy" id="429131"/>
    <lineage>
        <taxon>Eukaryota</taxon>
        <taxon>Discoba</taxon>
        <taxon>Euglenozoa</taxon>
        <taxon>Kinetoplastea</taxon>
        <taxon>Metakinetoplastina</taxon>
        <taxon>Trypanosomatida</taxon>
        <taxon>Trypanosomatidae</taxon>
        <taxon>Trypanosoma</taxon>
        <taxon>Herpetosoma</taxon>
    </lineage>
</organism>
<dbReference type="Proteomes" id="UP000031737">
    <property type="component" value="Unassembled WGS sequence"/>
</dbReference>
<feature type="region of interest" description="Disordered" evidence="1">
    <location>
        <begin position="170"/>
        <end position="189"/>
    </location>
</feature>
<evidence type="ECO:0000313" key="4">
    <source>
        <dbReference type="Proteomes" id="UP000031737"/>
    </source>
</evidence>
<reference evidence="3 4" key="1">
    <citation type="submission" date="2013-07" db="EMBL/GenBank/DDBJ databases">
        <authorList>
            <person name="Stoco P.H."/>
            <person name="Wagner G."/>
            <person name="Gerber A."/>
            <person name="Zaha A."/>
            <person name="Thompson C."/>
            <person name="Bartholomeu D.C."/>
            <person name="Luckemeyer D.D."/>
            <person name="Bahia D."/>
            <person name="Loreto E."/>
            <person name="Prestes E.B."/>
            <person name="Lima F.M."/>
            <person name="Rodrigues-Luiz G."/>
            <person name="Vallejo G.A."/>
            <person name="Filho J.F."/>
            <person name="Monteiro K.M."/>
            <person name="Tyler K.M."/>
            <person name="de Almeida L.G."/>
            <person name="Ortiz M.F."/>
            <person name="Siervo M.A."/>
            <person name="de Moraes M.H."/>
            <person name="Cunha O.L."/>
            <person name="Mendonca-Neto R."/>
            <person name="Silva R."/>
            <person name="Teixeira S.M."/>
            <person name="Murta S.M."/>
            <person name="Sincero T.C."/>
            <person name="Mendes T.A."/>
            <person name="Urmenyi T.P."/>
            <person name="Silva V.G."/>
            <person name="da Rocha W.D."/>
            <person name="Andersson B."/>
            <person name="Romanha A.J."/>
            <person name="Steindel M."/>
            <person name="de Vasconcelos A.T."/>
            <person name="Grisard E.C."/>
        </authorList>
    </citation>
    <scope>NUCLEOTIDE SEQUENCE [LARGE SCALE GENOMIC DNA]</scope>
    <source>
        <strain evidence="3 4">SC58</strain>
    </source>
</reference>
<dbReference type="VEuPathDB" id="TriTrypDB:TRSC58_03295"/>
<accession>A0A061J6R0</accession>
<name>A0A061J6R0_TRYRA</name>
<comment type="caution">
    <text evidence="3">The sequence shown here is derived from an EMBL/GenBank/DDBJ whole genome shotgun (WGS) entry which is preliminary data.</text>
</comment>
<dbReference type="OrthoDB" id="276294at2759"/>